<dbReference type="PANTHER" id="PTHR30055:SF234">
    <property type="entry name" value="HTH-TYPE TRANSCRIPTIONAL REGULATOR BETI"/>
    <property type="match status" value="1"/>
</dbReference>
<keyword evidence="3" id="KW-0804">Transcription</keyword>
<proteinExistence type="predicted"/>
<dbReference type="InterPro" id="IPR023772">
    <property type="entry name" value="DNA-bd_HTH_TetR-type_CS"/>
</dbReference>
<dbReference type="Pfam" id="PF00440">
    <property type="entry name" value="TetR_N"/>
    <property type="match status" value="1"/>
</dbReference>
<dbReference type="PROSITE" id="PS01081">
    <property type="entry name" value="HTH_TETR_1"/>
    <property type="match status" value="1"/>
</dbReference>
<protein>
    <submittedName>
        <fullName evidence="6">TetR family transcriptional regulator</fullName>
    </submittedName>
</protein>
<dbReference type="SUPFAM" id="SSF46689">
    <property type="entry name" value="Homeodomain-like"/>
    <property type="match status" value="1"/>
</dbReference>
<evidence type="ECO:0000256" key="2">
    <source>
        <dbReference type="ARBA" id="ARBA00023125"/>
    </source>
</evidence>
<evidence type="ECO:0000259" key="5">
    <source>
        <dbReference type="PROSITE" id="PS50977"/>
    </source>
</evidence>
<dbReference type="Proteomes" id="UP001296706">
    <property type="component" value="Unassembled WGS sequence"/>
</dbReference>
<keyword evidence="7" id="KW-1185">Reference proteome</keyword>
<gene>
    <name evidence="6" type="ORF">HF577_30820</name>
</gene>
<reference evidence="6 7" key="1">
    <citation type="submission" date="2020-04" db="EMBL/GenBank/DDBJ databases">
        <authorList>
            <person name="Klaysubun C."/>
            <person name="Duangmal K."/>
            <person name="Lipun K."/>
        </authorList>
    </citation>
    <scope>NUCLEOTIDE SEQUENCE [LARGE SCALE GENOMIC DNA]</scope>
    <source>
        <strain evidence="6 7">JCM 11839</strain>
    </source>
</reference>
<evidence type="ECO:0000256" key="3">
    <source>
        <dbReference type="ARBA" id="ARBA00023163"/>
    </source>
</evidence>
<dbReference type="PROSITE" id="PS50977">
    <property type="entry name" value="HTH_TETR_2"/>
    <property type="match status" value="1"/>
</dbReference>
<sequence>MDGTGGLRERKKLRTRKAISEAAITLFLERGYDAVSVADVAAAAEVSKRTLFAYFPTKDDLVLHRIADHQTEAARVVRGRSAGEAPLDALHRHLRAGLASRDPITGLCDHPQVVAFYRLTQSPAVQSAVGRYVSAGEAALAAALWETTPEPGPLAEVTARLGAGQILLVQRALAQANQAHIMGGMSADGRAPDALAEADHAFDLLRDGLAPYRG</sequence>
<comment type="caution">
    <text evidence="6">The sequence shown here is derived from an EMBL/GenBank/DDBJ whole genome shotgun (WGS) entry which is preliminary data.</text>
</comment>
<dbReference type="Gene3D" id="1.10.357.10">
    <property type="entry name" value="Tetracycline Repressor, domain 2"/>
    <property type="match status" value="1"/>
</dbReference>
<dbReference type="RefSeq" id="WP_169399509.1">
    <property type="nucleotide sequence ID" value="NZ_BAAAJH010000002.1"/>
</dbReference>
<dbReference type="PRINTS" id="PR00455">
    <property type="entry name" value="HTHTETR"/>
</dbReference>
<dbReference type="InterPro" id="IPR001647">
    <property type="entry name" value="HTH_TetR"/>
</dbReference>
<evidence type="ECO:0000313" key="7">
    <source>
        <dbReference type="Proteomes" id="UP001296706"/>
    </source>
</evidence>
<evidence type="ECO:0000256" key="1">
    <source>
        <dbReference type="ARBA" id="ARBA00023015"/>
    </source>
</evidence>
<evidence type="ECO:0000313" key="6">
    <source>
        <dbReference type="EMBL" id="NMH81473.1"/>
    </source>
</evidence>
<keyword evidence="1" id="KW-0805">Transcription regulation</keyword>
<keyword evidence="2 4" id="KW-0238">DNA-binding</keyword>
<dbReference type="InterPro" id="IPR050109">
    <property type="entry name" value="HTH-type_TetR-like_transc_reg"/>
</dbReference>
<dbReference type="PANTHER" id="PTHR30055">
    <property type="entry name" value="HTH-TYPE TRANSCRIPTIONAL REGULATOR RUTR"/>
    <property type="match status" value="1"/>
</dbReference>
<dbReference type="EMBL" id="JAAXKY010000150">
    <property type="protein sequence ID" value="NMH81473.1"/>
    <property type="molecule type" value="Genomic_DNA"/>
</dbReference>
<organism evidence="6 7">
    <name type="scientific">Pseudonocardia xinjiangensis</name>
    <dbReference type="NCBI Taxonomy" id="75289"/>
    <lineage>
        <taxon>Bacteria</taxon>
        <taxon>Bacillati</taxon>
        <taxon>Actinomycetota</taxon>
        <taxon>Actinomycetes</taxon>
        <taxon>Pseudonocardiales</taxon>
        <taxon>Pseudonocardiaceae</taxon>
        <taxon>Pseudonocardia</taxon>
    </lineage>
</organism>
<feature type="domain" description="HTH tetR-type" evidence="5">
    <location>
        <begin position="13"/>
        <end position="73"/>
    </location>
</feature>
<dbReference type="InterPro" id="IPR009057">
    <property type="entry name" value="Homeodomain-like_sf"/>
</dbReference>
<evidence type="ECO:0000256" key="4">
    <source>
        <dbReference type="PROSITE-ProRule" id="PRU00335"/>
    </source>
</evidence>
<name>A0ABX1RQE6_9PSEU</name>
<feature type="DNA-binding region" description="H-T-H motif" evidence="4">
    <location>
        <begin position="36"/>
        <end position="55"/>
    </location>
</feature>
<accession>A0ABX1RQE6</accession>